<dbReference type="InterPro" id="IPR002104">
    <property type="entry name" value="Integrase_catalytic"/>
</dbReference>
<evidence type="ECO:0000256" key="4">
    <source>
        <dbReference type="ARBA" id="ARBA00022801"/>
    </source>
</evidence>
<comment type="similarity">
    <text evidence="1">Belongs to the 'phage' integrase family.</text>
</comment>
<dbReference type="InterPro" id="IPR013762">
    <property type="entry name" value="Integrase-like_cat_sf"/>
</dbReference>
<evidence type="ECO:0000313" key="10">
    <source>
        <dbReference type="Proteomes" id="UP000255828"/>
    </source>
</evidence>
<dbReference type="CDD" id="cd00796">
    <property type="entry name" value="INT_Rci_Hp1_C"/>
    <property type="match status" value="1"/>
</dbReference>
<accession>A0A345AY92</accession>
<dbReference type="InterPro" id="IPR011010">
    <property type="entry name" value="DNA_brk_join_enz"/>
</dbReference>
<organism evidence="9">
    <name type="scientific">Synechococcus T7-like phage S-TIP37</name>
    <dbReference type="NCBI Taxonomy" id="1332145"/>
    <lineage>
        <taxon>Viruses</taxon>
        <taxon>Duplodnaviria</taxon>
        <taxon>Heunggongvirae</taxon>
        <taxon>Uroviricota</taxon>
        <taxon>Caudoviricetes</taxon>
        <taxon>Autographivirales</taxon>
        <taxon>Sechaudvirinae</taxon>
        <taxon>Igirivirus</taxon>
        <taxon>Igirivirus STIP37</taxon>
    </lineage>
</organism>
<dbReference type="EMBL" id="MH540083">
    <property type="protein sequence ID" value="AXF42072.1"/>
    <property type="molecule type" value="Genomic_DNA"/>
</dbReference>
<dbReference type="Pfam" id="PF00589">
    <property type="entry name" value="Phage_integrase"/>
    <property type="match status" value="1"/>
</dbReference>
<evidence type="ECO:0000256" key="7">
    <source>
        <dbReference type="ARBA" id="ARBA00023195"/>
    </source>
</evidence>
<dbReference type="GO" id="GO:0044826">
    <property type="term" value="P:viral genome integration into host DNA"/>
    <property type="evidence" value="ECO:0007669"/>
    <property type="project" value="UniProtKB-KW"/>
</dbReference>
<dbReference type="GO" id="GO:0016740">
    <property type="term" value="F:transferase activity"/>
    <property type="evidence" value="ECO:0007669"/>
    <property type="project" value="UniProtKB-KW"/>
</dbReference>
<dbReference type="PANTHER" id="PTHR30349">
    <property type="entry name" value="PHAGE INTEGRASE-RELATED"/>
    <property type="match status" value="1"/>
</dbReference>
<dbReference type="GO" id="GO:0015074">
    <property type="term" value="P:DNA integration"/>
    <property type="evidence" value="ECO:0007669"/>
    <property type="project" value="UniProtKB-KW"/>
</dbReference>
<keyword evidence="7" id="KW-1179">Viral genome integration</keyword>
<keyword evidence="10" id="KW-1185">Reference proteome</keyword>
<dbReference type="GO" id="GO:0006310">
    <property type="term" value="P:DNA recombination"/>
    <property type="evidence" value="ECO:0007669"/>
    <property type="project" value="UniProtKB-KW"/>
</dbReference>
<keyword evidence="7" id="KW-1160">Virus entry into host cell</keyword>
<evidence type="ECO:0000256" key="2">
    <source>
        <dbReference type="ARBA" id="ARBA00016082"/>
    </source>
</evidence>
<dbReference type="GeneID" id="54998389"/>
<sequence length="282" mass="32366">MADYQTWGQCLDYTLKTRDSWVHGNGRPTAIINTSHFTRHYGLGLRVSKIDQAFMDLYVHELEKEGKSAGTINRCISAVSTVLRHCAKRKLIAPPDSFERKKEAPPREFFYTVDQLQEMVKAANTVFRMPELGDIILFAVHTGMREGEVLRLVTSDVDFDFNVIHVHKTKNNTTRTVPINPQIKPMLERRVDDAIDDRVFWEFDNKDTLLRQLKKVTAYIGLDENYLFHTLRHTFCTMLAGNGTPLHQVAEIMGHNDIKTTMRYAKVSAEAKQTAIQQMPVI</sequence>
<dbReference type="GO" id="GO:0003677">
    <property type="term" value="F:DNA binding"/>
    <property type="evidence" value="ECO:0007669"/>
    <property type="project" value="InterPro"/>
</dbReference>
<dbReference type="PANTHER" id="PTHR30349:SF64">
    <property type="entry name" value="PROPHAGE INTEGRASE INTD-RELATED"/>
    <property type="match status" value="1"/>
</dbReference>
<gene>
    <name evidence="9" type="primary">int</name>
    <name evidence="9" type="ORF">STIP37_11</name>
</gene>
<dbReference type="KEGG" id="vg:54998389"/>
<reference evidence="9" key="1">
    <citation type="submission" date="2018-06" db="EMBL/GenBank/DDBJ databases">
        <authorList>
            <person name="Zhirakovskaya E."/>
        </authorList>
    </citation>
    <scope>NUCLEOTIDE SEQUENCE [LARGE SCALE GENOMIC DNA]</scope>
</reference>
<dbReference type="GO" id="GO:0075713">
    <property type="term" value="P:establishment of integrated proviral latency"/>
    <property type="evidence" value="ECO:0007669"/>
    <property type="project" value="UniProtKB-KW"/>
</dbReference>
<feature type="domain" description="Tyr recombinase" evidence="8">
    <location>
        <begin position="106"/>
        <end position="277"/>
    </location>
</feature>
<dbReference type="SUPFAM" id="SSF56349">
    <property type="entry name" value="DNA breaking-rejoining enzymes"/>
    <property type="match status" value="1"/>
</dbReference>
<evidence type="ECO:0000256" key="1">
    <source>
        <dbReference type="ARBA" id="ARBA00008857"/>
    </source>
</evidence>
<keyword evidence="4" id="KW-0378">Hydrolase</keyword>
<dbReference type="Gene3D" id="1.10.443.10">
    <property type="entry name" value="Intergrase catalytic core"/>
    <property type="match status" value="1"/>
</dbReference>
<protein>
    <recommendedName>
        <fullName evidence="2">Integrase</fullName>
    </recommendedName>
</protein>
<dbReference type="InterPro" id="IPR050090">
    <property type="entry name" value="Tyrosine_recombinase_XerCD"/>
</dbReference>
<keyword evidence="6" id="KW-0233">DNA recombination</keyword>
<evidence type="ECO:0000256" key="6">
    <source>
        <dbReference type="ARBA" id="ARBA00023172"/>
    </source>
</evidence>
<evidence type="ECO:0000256" key="3">
    <source>
        <dbReference type="ARBA" id="ARBA00022679"/>
    </source>
</evidence>
<dbReference type="GO" id="GO:0016787">
    <property type="term" value="F:hydrolase activity"/>
    <property type="evidence" value="ECO:0007669"/>
    <property type="project" value="UniProtKB-KW"/>
</dbReference>
<dbReference type="PROSITE" id="PS51898">
    <property type="entry name" value="TYR_RECOMBINASE"/>
    <property type="match status" value="1"/>
</dbReference>
<evidence type="ECO:0000256" key="5">
    <source>
        <dbReference type="ARBA" id="ARBA00022908"/>
    </source>
</evidence>
<keyword evidence="3" id="KW-0808">Transferase</keyword>
<keyword evidence="5" id="KW-0229">DNA integration</keyword>
<dbReference type="RefSeq" id="YP_009807507.1">
    <property type="nucleotide sequence ID" value="NC_048026.1"/>
</dbReference>
<name>A0A345AY92_9CAUD</name>
<evidence type="ECO:0000313" key="9">
    <source>
        <dbReference type="EMBL" id="AXF42072.1"/>
    </source>
</evidence>
<dbReference type="Proteomes" id="UP000255828">
    <property type="component" value="Segment"/>
</dbReference>
<evidence type="ECO:0000259" key="8">
    <source>
        <dbReference type="PROSITE" id="PS51898"/>
    </source>
</evidence>
<proteinExistence type="inferred from homology"/>